<sequence>MPPLKWDLGLQQAAETWVQHLHATRKLFADPNNKNMGESRYFNTSKSRKYLCVAAVDSWYFQIDKYAKRGYCSRPPYHGDYSIADFVQLMWKNTKDVGIAISGDYVVARFAPRGNIPGQVAANVNCPLLP</sequence>
<dbReference type="InterPro" id="IPR001283">
    <property type="entry name" value="CRISP-related"/>
</dbReference>
<dbReference type="HOGENOM" id="CLU_035730_9_1_1"/>
<dbReference type="InterPro" id="IPR014044">
    <property type="entry name" value="CAP_dom"/>
</dbReference>
<name>A7SDQ2_NEMVE</name>
<evidence type="ECO:0000313" key="2">
    <source>
        <dbReference type="EMBL" id="EDO38116.1"/>
    </source>
</evidence>
<dbReference type="Pfam" id="PF00188">
    <property type="entry name" value="CAP"/>
    <property type="match status" value="1"/>
</dbReference>
<dbReference type="PANTHER" id="PTHR10334">
    <property type="entry name" value="CYSTEINE-RICH SECRETORY PROTEIN-RELATED"/>
    <property type="match status" value="1"/>
</dbReference>
<reference evidence="2 3" key="1">
    <citation type="journal article" date="2007" name="Science">
        <title>Sea anemone genome reveals ancestral eumetazoan gene repertoire and genomic organization.</title>
        <authorList>
            <person name="Putnam N.H."/>
            <person name="Srivastava M."/>
            <person name="Hellsten U."/>
            <person name="Dirks B."/>
            <person name="Chapman J."/>
            <person name="Salamov A."/>
            <person name="Terry A."/>
            <person name="Shapiro H."/>
            <person name="Lindquist E."/>
            <person name="Kapitonov V.V."/>
            <person name="Jurka J."/>
            <person name="Genikhovich G."/>
            <person name="Grigoriev I.V."/>
            <person name="Lucas S.M."/>
            <person name="Steele R.E."/>
            <person name="Finnerty J.R."/>
            <person name="Technau U."/>
            <person name="Martindale M.Q."/>
            <person name="Rokhsar D.S."/>
        </authorList>
    </citation>
    <scope>NUCLEOTIDE SEQUENCE [LARGE SCALE GENOMIC DNA]</scope>
    <source>
        <strain evidence="3">CH2 X CH6</strain>
    </source>
</reference>
<dbReference type="InterPro" id="IPR035940">
    <property type="entry name" value="CAP_sf"/>
</dbReference>
<evidence type="ECO:0000313" key="3">
    <source>
        <dbReference type="Proteomes" id="UP000001593"/>
    </source>
</evidence>
<accession>A7SDQ2</accession>
<gene>
    <name evidence="2" type="ORF">NEMVEDRAFT_v1g188590</name>
</gene>
<keyword evidence="3" id="KW-1185">Reference proteome</keyword>
<protein>
    <recommendedName>
        <fullName evidence="1">SCP domain-containing protein</fullName>
    </recommendedName>
</protein>
<dbReference type="Gene3D" id="3.40.33.10">
    <property type="entry name" value="CAP"/>
    <property type="match status" value="1"/>
</dbReference>
<proteinExistence type="predicted"/>
<dbReference type="SMART" id="SM00198">
    <property type="entry name" value="SCP"/>
    <property type="match status" value="1"/>
</dbReference>
<organism evidence="2 3">
    <name type="scientific">Nematostella vectensis</name>
    <name type="common">Starlet sea anemone</name>
    <dbReference type="NCBI Taxonomy" id="45351"/>
    <lineage>
        <taxon>Eukaryota</taxon>
        <taxon>Metazoa</taxon>
        <taxon>Cnidaria</taxon>
        <taxon>Anthozoa</taxon>
        <taxon>Hexacorallia</taxon>
        <taxon>Actiniaria</taxon>
        <taxon>Edwardsiidae</taxon>
        <taxon>Nematostella</taxon>
    </lineage>
</organism>
<dbReference type="Proteomes" id="UP000001593">
    <property type="component" value="Unassembled WGS sequence"/>
</dbReference>
<evidence type="ECO:0000259" key="1">
    <source>
        <dbReference type="SMART" id="SM00198"/>
    </source>
</evidence>
<dbReference type="SUPFAM" id="SSF55797">
    <property type="entry name" value="PR-1-like"/>
    <property type="match status" value="1"/>
</dbReference>
<dbReference type="PhylomeDB" id="A7SDQ2"/>
<dbReference type="PRINTS" id="PR00837">
    <property type="entry name" value="V5TPXLIKE"/>
</dbReference>
<dbReference type="AlphaFoldDB" id="A7SDQ2"/>
<feature type="domain" description="SCP" evidence="1">
    <location>
        <begin position="1"/>
        <end position="118"/>
    </location>
</feature>
<dbReference type="InParanoid" id="A7SDQ2"/>
<dbReference type="EMBL" id="DS469632">
    <property type="protein sequence ID" value="EDO38116.1"/>
    <property type="molecule type" value="Genomic_DNA"/>
</dbReference>